<dbReference type="GO" id="GO:0010497">
    <property type="term" value="P:plasmodesmata-mediated intercellular transport"/>
    <property type="evidence" value="ECO:0007669"/>
    <property type="project" value="TreeGrafter"/>
</dbReference>
<reference evidence="12" key="1">
    <citation type="submission" date="2021-01" db="UniProtKB">
        <authorList>
            <consortium name="EnsemblPlants"/>
        </authorList>
    </citation>
    <scope>IDENTIFICATION</scope>
</reference>
<dbReference type="InterPro" id="IPR002902">
    <property type="entry name" value="GNK2"/>
</dbReference>
<dbReference type="GO" id="GO:0005886">
    <property type="term" value="C:plasma membrane"/>
    <property type="evidence" value="ECO:0007669"/>
    <property type="project" value="UniProtKB-SubCell"/>
</dbReference>
<proteinExistence type="inferred from homology"/>
<dbReference type="Pfam" id="PF01657">
    <property type="entry name" value="Stress-antifung"/>
    <property type="match status" value="2"/>
</dbReference>
<protein>
    <recommendedName>
        <fullName evidence="11">Gnk2-homologous domain-containing protein</fullName>
    </recommendedName>
</protein>
<comment type="similarity">
    <text evidence="8">Belongs to the cysteine-rich repeat secretory protein family. Plasmodesmata-located proteins (PDLD) subfamily.</text>
</comment>
<keyword evidence="6" id="KW-1015">Disulfide bond</keyword>
<evidence type="ECO:0000256" key="3">
    <source>
        <dbReference type="ARBA" id="ARBA00022729"/>
    </source>
</evidence>
<dbReference type="PANTHER" id="PTHR32080:SF6">
    <property type="entry name" value="PLASMODESMATA-LOCATED PROTEIN 4"/>
    <property type="match status" value="1"/>
</dbReference>
<keyword evidence="9" id="KW-0472">Membrane</keyword>
<feature type="domain" description="Gnk2-homologous" evidence="11">
    <location>
        <begin position="145"/>
        <end position="245"/>
    </location>
</feature>
<evidence type="ECO:0000256" key="10">
    <source>
        <dbReference type="SAM" id="SignalP"/>
    </source>
</evidence>
<evidence type="ECO:0000256" key="9">
    <source>
        <dbReference type="SAM" id="Phobius"/>
    </source>
</evidence>
<feature type="domain" description="Gnk2-homologous" evidence="11">
    <location>
        <begin position="32"/>
        <end position="136"/>
    </location>
</feature>
<dbReference type="AlphaFoldDB" id="A0A7N0VJP0"/>
<keyword evidence="9" id="KW-0812">Transmembrane</keyword>
<evidence type="ECO:0000256" key="6">
    <source>
        <dbReference type="ARBA" id="ARBA00023157"/>
    </source>
</evidence>
<dbReference type="PANTHER" id="PTHR32080">
    <property type="entry name" value="ANTIFUNGAL PROTEIN GINKBILOBIN-2-LIKE"/>
    <property type="match status" value="1"/>
</dbReference>
<keyword evidence="4" id="KW-0677">Repeat</keyword>
<dbReference type="PROSITE" id="PS51473">
    <property type="entry name" value="GNK2"/>
    <property type="match status" value="2"/>
</dbReference>
<organism evidence="12 13">
    <name type="scientific">Kalanchoe fedtschenkoi</name>
    <name type="common">Lavender scallops</name>
    <name type="synonym">South American air plant</name>
    <dbReference type="NCBI Taxonomy" id="63787"/>
    <lineage>
        <taxon>Eukaryota</taxon>
        <taxon>Viridiplantae</taxon>
        <taxon>Streptophyta</taxon>
        <taxon>Embryophyta</taxon>
        <taxon>Tracheophyta</taxon>
        <taxon>Spermatophyta</taxon>
        <taxon>Magnoliopsida</taxon>
        <taxon>eudicotyledons</taxon>
        <taxon>Gunneridae</taxon>
        <taxon>Pentapetalae</taxon>
        <taxon>Saxifragales</taxon>
        <taxon>Crassulaceae</taxon>
        <taxon>Kalanchoe</taxon>
    </lineage>
</organism>
<evidence type="ECO:0000313" key="13">
    <source>
        <dbReference type="Proteomes" id="UP000594263"/>
    </source>
</evidence>
<keyword evidence="13" id="KW-1185">Reference proteome</keyword>
<feature type="signal peptide" evidence="10">
    <location>
        <begin position="1"/>
        <end position="25"/>
    </location>
</feature>
<comment type="subcellular location">
    <subcellularLocation>
        <location evidence="7">Cell junction</location>
        <location evidence="7">Plasmodesma</location>
    </subcellularLocation>
    <subcellularLocation>
        <location evidence="1">Cell membrane</location>
        <topology evidence="1">Single-pass type I membrane protein</topology>
    </subcellularLocation>
</comment>
<feature type="chain" id="PRO_5029841140" description="Gnk2-homologous domain-containing protein" evidence="10">
    <location>
        <begin position="26"/>
        <end position="298"/>
    </location>
</feature>
<evidence type="ECO:0000256" key="7">
    <source>
        <dbReference type="ARBA" id="ARBA00024184"/>
    </source>
</evidence>
<evidence type="ECO:0000313" key="12">
    <source>
        <dbReference type="EnsemblPlants" id="Kaladp0868s0043.1.v1.1"/>
    </source>
</evidence>
<dbReference type="PROSITE" id="PS51257">
    <property type="entry name" value="PROKAR_LIPOPROTEIN"/>
    <property type="match status" value="1"/>
</dbReference>
<evidence type="ECO:0000256" key="5">
    <source>
        <dbReference type="ARBA" id="ARBA00022949"/>
    </source>
</evidence>
<name>A0A7N0VJP0_KALFE</name>
<dbReference type="CDD" id="cd23509">
    <property type="entry name" value="Gnk2-like"/>
    <property type="match status" value="2"/>
</dbReference>
<keyword evidence="5" id="KW-0965">Cell junction</keyword>
<dbReference type="Gene3D" id="3.30.430.20">
    <property type="entry name" value="Gnk2 domain, C-X8-C-X2-C motif"/>
    <property type="match status" value="2"/>
</dbReference>
<keyword evidence="3 10" id="KW-0732">Signal</keyword>
<evidence type="ECO:0000256" key="1">
    <source>
        <dbReference type="ARBA" id="ARBA00004251"/>
    </source>
</evidence>
<dbReference type="GO" id="GO:0009506">
    <property type="term" value="C:plasmodesma"/>
    <property type="evidence" value="ECO:0007669"/>
    <property type="project" value="UniProtKB-SubCell"/>
</dbReference>
<dbReference type="EnsemblPlants" id="Kaladp0868s0043.1.v1.1">
    <property type="protein sequence ID" value="Kaladp0868s0043.1.v1.1"/>
    <property type="gene ID" value="Kaladp0868s0043.v1.1"/>
</dbReference>
<sequence length="298" mass="33513">MKLLSLPASFILLLVSSCLIISSFADLSAECNHFVLNHCANETFDEDTAQSYLQSLSYLFQNLTSQSAQSKFFKTTSGSGQSSVSGLFRCREELSNQDCHNCVKKLPEVTKSVCRNTKSARVQLSGCYMSYNADEWGVPDLIEPEPRLRYTKCEEHEELPFGFRELMDAGFLELEHGIWNSHDGYYSTDYELVHMLAQCEEGFRGCECGECISHAVQIAQEECQHSASGEIYMEHCYMRYDYYSHGIPHEHQPEQREYHDEHGFGKAAAIALGGVAALVLGVVFLLCIKSASKKDDDS</sequence>
<accession>A0A7N0VJP0</accession>
<dbReference type="InterPro" id="IPR038408">
    <property type="entry name" value="GNK2_sf"/>
</dbReference>
<evidence type="ECO:0000256" key="2">
    <source>
        <dbReference type="ARBA" id="ARBA00022581"/>
    </source>
</evidence>
<dbReference type="OMA" id="IAHDECA"/>
<evidence type="ECO:0000259" key="11">
    <source>
        <dbReference type="PROSITE" id="PS51473"/>
    </source>
</evidence>
<keyword evidence="2" id="KW-0945">Host-virus interaction</keyword>
<dbReference type="Gramene" id="Kaladp0868s0043.1.v1.1">
    <property type="protein sequence ID" value="Kaladp0868s0043.1.v1.1"/>
    <property type="gene ID" value="Kaladp0868s0043.v1.1"/>
</dbReference>
<keyword evidence="9" id="KW-1133">Transmembrane helix</keyword>
<feature type="transmembrane region" description="Helical" evidence="9">
    <location>
        <begin position="267"/>
        <end position="288"/>
    </location>
</feature>
<evidence type="ECO:0000256" key="8">
    <source>
        <dbReference type="ARBA" id="ARBA00038393"/>
    </source>
</evidence>
<dbReference type="GO" id="GO:0046739">
    <property type="term" value="P:transport of virus in multicellular host"/>
    <property type="evidence" value="ECO:0007669"/>
    <property type="project" value="TreeGrafter"/>
</dbReference>
<dbReference type="Proteomes" id="UP000594263">
    <property type="component" value="Unplaced"/>
</dbReference>
<dbReference type="InterPro" id="IPR051378">
    <property type="entry name" value="Cell2Cell_Antifungal"/>
</dbReference>
<evidence type="ECO:0000256" key="4">
    <source>
        <dbReference type="ARBA" id="ARBA00022737"/>
    </source>
</evidence>